<evidence type="ECO:0000313" key="11">
    <source>
        <dbReference type="Proteomes" id="UP000027442"/>
    </source>
</evidence>
<evidence type="ECO:0000256" key="5">
    <source>
        <dbReference type="ARBA" id="ARBA00022723"/>
    </source>
</evidence>
<dbReference type="InterPro" id="IPR023404">
    <property type="entry name" value="rSAM_horseshoe"/>
</dbReference>
<dbReference type="EMBL" id="JNGW01000043">
    <property type="protein sequence ID" value="KDR52821.1"/>
    <property type="molecule type" value="Genomic_DNA"/>
</dbReference>
<dbReference type="SMART" id="SM00729">
    <property type="entry name" value="Elp3"/>
    <property type="match status" value="1"/>
</dbReference>
<dbReference type="CDD" id="cd02068">
    <property type="entry name" value="radical_SAM_B12_BD"/>
    <property type="match status" value="1"/>
</dbReference>
<dbReference type="eggNOG" id="COG1032">
    <property type="taxonomic scope" value="Bacteria"/>
</dbReference>
<dbReference type="InterPro" id="IPR006158">
    <property type="entry name" value="Cobalamin-bd"/>
</dbReference>
<keyword evidence="7" id="KW-0411">Iron-sulfur</keyword>
<dbReference type="Proteomes" id="UP000027442">
    <property type="component" value="Unassembled WGS sequence"/>
</dbReference>
<evidence type="ECO:0000313" key="10">
    <source>
        <dbReference type="EMBL" id="KDR52821.1"/>
    </source>
</evidence>
<dbReference type="Gene3D" id="3.80.30.20">
    <property type="entry name" value="tm_1862 like domain"/>
    <property type="match status" value="1"/>
</dbReference>
<dbReference type="InterPro" id="IPR051198">
    <property type="entry name" value="BchE-like"/>
</dbReference>
<dbReference type="RefSeq" id="WP_018968077.1">
    <property type="nucleotide sequence ID" value="NZ_KB899220.1"/>
</dbReference>
<dbReference type="GO" id="GO:0046872">
    <property type="term" value="F:metal ion binding"/>
    <property type="evidence" value="ECO:0007669"/>
    <property type="project" value="UniProtKB-KW"/>
</dbReference>
<protein>
    <submittedName>
        <fullName evidence="10">Radical SAM domain protein</fullName>
    </submittedName>
</protein>
<dbReference type="InterPro" id="IPR058240">
    <property type="entry name" value="rSAM_sf"/>
</dbReference>
<sequence>MRRPLKVKMILPSLDEAKSPYWRPIKYSLFPPIGLATLAGYFHDDDEVVLLDQHVEKLDITDTPDLVCIQVYVTNAYRAYAIADSYRSRGVYVVMGGLHITALPEEAALHADTIIIGPGEEAFPRFINDFRNGCAQKRYAAQWRSIEDIPPVRRDLIKRSKYFVPNSLVVSRGCPHHCDFCYKDAFYEGGKSFYTARVDAALKEIDALPGRHLYFLDDHLLGSKRFAAELFEGMKGMNRVFQSAATVQSILEGDLIEKAAEAGMRSVFIGFETFSPENLKASNKCQNLQRDYSAAVKRLHSLGIMINGSFVFGLDHDDADVFRRTVDWGVDNAITTATYHILTPYPGTRQFKRMEAEGRILTYDWSKYDTRTVVYQTRGLSAEQLKAGYDWACRSFYSWNNILRACSHDTTLTQRITHLMYTGGWKKFEQLWGALVRVGGLNKALPLLEQLLSHTK</sequence>
<dbReference type="GO" id="GO:0031419">
    <property type="term" value="F:cobalamin binding"/>
    <property type="evidence" value="ECO:0007669"/>
    <property type="project" value="InterPro"/>
</dbReference>
<dbReference type="GO" id="GO:0051539">
    <property type="term" value="F:4 iron, 4 sulfur cluster binding"/>
    <property type="evidence" value="ECO:0007669"/>
    <property type="project" value="UniProtKB-KW"/>
</dbReference>
<dbReference type="SFLD" id="SFLDG01082">
    <property type="entry name" value="B12-binding_domain_containing"/>
    <property type="match status" value="1"/>
</dbReference>
<reference evidence="10 11" key="1">
    <citation type="submission" date="2013-08" db="EMBL/GenBank/DDBJ databases">
        <authorList>
            <person name="Weinstock G."/>
            <person name="Sodergren E."/>
            <person name="Wylie T."/>
            <person name="Fulton L."/>
            <person name="Fulton R."/>
            <person name="Fronick C."/>
            <person name="O'Laughlin M."/>
            <person name="Godfrey J."/>
            <person name="Miner T."/>
            <person name="Herter B."/>
            <person name="Appelbaum E."/>
            <person name="Cordes M."/>
            <person name="Lek S."/>
            <person name="Wollam A."/>
            <person name="Pepin K.H."/>
            <person name="Palsikar V.B."/>
            <person name="Mitreva M."/>
            <person name="Wilson R.K."/>
        </authorList>
    </citation>
    <scope>NUCLEOTIDE SEQUENCE [LARGE SCALE GENOMIC DNA]</scope>
    <source>
        <strain evidence="10 11">ATCC 15930</strain>
    </source>
</reference>
<dbReference type="InterPro" id="IPR007197">
    <property type="entry name" value="rSAM"/>
</dbReference>
<evidence type="ECO:0000256" key="2">
    <source>
        <dbReference type="ARBA" id="ARBA00022603"/>
    </source>
</evidence>
<dbReference type="PANTHER" id="PTHR43409:SF7">
    <property type="entry name" value="BLL1977 PROTEIN"/>
    <property type="match status" value="1"/>
</dbReference>
<dbReference type="AlphaFoldDB" id="A0A069QSJ2"/>
<accession>A0A069QSJ2</accession>
<dbReference type="SFLD" id="SFLDS00029">
    <property type="entry name" value="Radical_SAM"/>
    <property type="match status" value="1"/>
</dbReference>
<dbReference type="HOGENOM" id="CLU_021572_5_1_10"/>
<feature type="domain" description="Radical SAM core" evidence="9">
    <location>
        <begin position="160"/>
        <end position="378"/>
    </location>
</feature>
<comment type="cofactor">
    <cofactor evidence="1">
        <name>[4Fe-4S] cluster</name>
        <dbReference type="ChEBI" id="CHEBI:49883"/>
    </cofactor>
</comment>
<evidence type="ECO:0000256" key="6">
    <source>
        <dbReference type="ARBA" id="ARBA00023004"/>
    </source>
</evidence>
<dbReference type="Pfam" id="PF04055">
    <property type="entry name" value="Radical_SAM"/>
    <property type="match status" value="1"/>
</dbReference>
<evidence type="ECO:0000256" key="4">
    <source>
        <dbReference type="ARBA" id="ARBA00022691"/>
    </source>
</evidence>
<dbReference type="PANTHER" id="PTHR43409">
    <property type="entry name" value="ANAEROBIC MAGNESIUM-PROTOPORPHYRIN IX MONOMETHYL ESTER CYCLASE-RELATED"/>
    <property type="match status" value="1"/>
</dbReference>
<dbReference type="SFLD" id="SFLDG01123">
    <property type="entry name" value="methyltransferase_(Class_B)"/>
    <property type="match status" value="1"/>
</dbReference>
<feature type="domain" description="B12-binding" evidence="8">
    <location>
        <begin position="4"/>
        <end position="137"/>
    </location>
</feature>
<dbReference type="InterPro" id="IPR006638">
    <property type="entry name" value="Elp3/MiaA/NifB-like_rSAM"/>
</dbReference>
<dbReference type="GO" id="GO:0003824">
    <property type="term" value="F:catalytic activity"/>
    <property type="evidence" value="ECO:0007669"/>
    <property type="project" value="InterPro"/>
</dbReference>
<dbReference type="SUPFAM" id="SSF102114">
    <property type="entry name" value="Radical SAM enzymes"/>
    <property type="match status" value="1"/>
</dbReference>
<keyword evidence="6" id="KW-0408">Iron</keyword>
<dbReference type="CDD" id="cd01335">
    <property type="entry name" value="Radical_SAM"/>
    <property type="match status" value="1"/>
</dbReference>
<name>A0A069QSJ2_HOYLO</name>
<keyword evidence="11" id="KW-1185">Reference proteome</keyword>
<organism evidence="10 11">
    <name type="scientific">Hoylesella loescheii DSM 19665 = JCM 12249 = ATCC 15930</name>
    <dbReference type="NCBI Taxonomy" id="1122985"/>
    <lineage>
        <taxon>Bacteria</taxon>
        <taxon>Pseudomonadati</taxon>
        <taxon>Bacteroidota</taxon>
        <taxon>Bacteroidia</taxon>
        <taxon>Bacteroidales</taxon>
        <taxon>Prevotellaceae</taxon>
        <taxon>Hoylesella</taxon>
    </lineage>
</organism>
<keyword evidence="2" id="KW-0489">Methyltransferase</keyword>
<dbReference type="PATRIC" id="fig|1122985.7.peg.1095"/>
<dbReference type="Pfam" id="PF02310">
    <property type="entry name" value="B12-binding"/>
    <property type="match status" value="1"/>
</dbReference>
<evidence type="ECO:0000259" key="9">
    <source>
        <dbReference type="PROSITE" id="PS51918"/>
    </source>
</evidence>
<dbReference type="GO" id="GO:0005829">
    <property type="term" value="C:cytosol"/>
    <property type="evidence" value="ECO:0007669"/>
    <property type="project" value="TreeGrafter"/>
</dbReference>
<dbReference type="InterPro" id="IPR034466">
    <property type="entry name" value="Methyltransferase_Class_B"/>
</dbReference>
<comment type="caution">
    <text evidence="10">The sequence shown here is derived from an EMBL/GenBank/DDBJ whole genome shotgun (WGS) entry which is preliminary data.</text>
</comment>
<keyword evidence="3" id="KW-0808">Transferase</keyword>
<gene>
    <name evidence="10" type="ORF">HMPREF1991_01054</name>
</gene>
<evidence type="ECO:0000256" key="1">
    <source>
        <dbReference type="ARBA" id="ARBA00001966"/>
    </source>
</evidence>
<evidence type="ECO:0000256" key="7">
    <source>
        <dbReference type="ARBA" id="ARBA00023014"/>
    </source>
</evidence>
<keyword evidence="5" id="KW-0479">Metal-binding</keyword>
<keyword evidence="4" id="KW-0949">S-adenosyl-L-methionine</keyword>
<dbReference type="PROSITE" id="PS51332">
    <property type="entry name" value="B12_BINDING"/>
    <property type="match status" value="1"/>
</dbReference>
<proteinExistence type="predicted"/>
<dbReference type="PROSITE" id="PS51918">
    <property type="entry name" value="RADICAL_SAM"/>
    <property type="match status" value="1"/>
</dbReference>
<evidence type="ECO:0000259" key="8">
    <source>
        <dbReference type="PROSITE" id="PS51332"/>
    </source>
</evidence>
<dbReference type="Gene3D" id="3.40.50.280">
    <property type="entry name" value="Cobalamin-binding domain"/>
    <property type="match status" value="1"/>
</dbReference>
<evidence type="ECO:0000256" key="3">
    <source>
        <dbReference type="ARBA" id="ARBA00022679"/>
    </source>
</evidence>